<dbReference type="Pfam" id="PF13456">
    <property type="entry name" value="RVT_3"/>
    <property type="match status" value="1"/>
</dbReference>
<dbReference type="Gene3D" id="3.30.420.10">
    <property type="entry name" value="Ribonuclease H-like superfamily/Ribonuclease H"/>
    <property type="match status" value="1"/>
</dbReference>
<keyword evidence="3" id="KW-0548">Nucleotidyltransferase</keyword>
<dbReference type="Pfam" id="PF17919">
    <property type="entry name" value="RT_RNaseH_2"/>
    <property type="match status" value="1"/>
</dbReference>
<dbReference type="InterPro" id="IPR043128">
    <property type="entry name" value="Rev_trsase/Diguanyl_cyclase"/>
</dbReference>
<dbReference type="InterPro" id="IPR043502">
    <property type="entry name" value="DNA/RNA_pol_sf"/>
</dbReference>
<keyword evidence="4" id="KW-1185">Reference proteome</keyword>
<organism evidence="3 4">
    <name type="scientific">Tanacetum coccineum</name>
    <dbReference type="NCBI Taxonomy" id="301880"/>
    <lineage>
        <taxon>Eukaryota</taxon>
        <taxon>Viridiplantae</taxon>
        <taxon>Streptophyta</taxon>
        <taxon>Embryophyta</taxon>
        <taxon>Tracheophyta</taxon>
        <taxon>Spermatophyta</taxon>
        <taxon>Magnoliopsida</taxon>
        <taxon>eudicotyledons</taxon>
        <taxon>Gunneridae</taxon>
        <taxon>Pentapetalae</taxon>
        <taxon>asterids</taxon>
        <taxon>campanulids</taxon>
        <taxon>Asterales</taxon>
        <taxon>Asteraceae</taxon>
        <taxon>Asteroideae</taxon>
        <taxon>Anthemideae</taxon>
        <taxon>Anthemidinae</taxon>
        <taxon>Tanacetum</taxon>
    </lineage>
</organism>
<reference evidence="3" key="1">
    <citation type="journal article" date="2022" name="Int. J. Mol. Sci.">
        <title>Draft Genome of Tanacetum Coccineum: Genomic Comparison of Closely Related Tanacetum-Family Plants.</title>
        <authorList>
            <person name="Yamashiro T."/>
            <person name="Shiraishi A."/>
            <person name="Nakayama K."/>
            <person name="Satake H."/>
        </authorList>
    </citation>
    <scope>NUCLEOTIDE SEQUENCE</scope>
</reference>
<dbReference type="PANTHER" id="PTHR48475">
    <property type="entry name" value="RIBONUCLEASE H"/>
    <property type="match status" value="1"/>
</dbReference>
<dbReference type="InterPro" id="IPR041577">
    <property type="entry name" value="RT_RNaseH_2"/>
</dbReference>
<evidence type="ECO:0000313" key="3">
    <source>
        <dbReference type="EMBL" id="GJT36432.1"/>
    </source>
</evidence>
<dbReference type="PANTHER" id="PTHR48475:SF2">
    <property type="entry name" value="RIBONUCLEASE H"/>
    <property type="match status" value="1"/>
</dbReference>
<evidence type="ECO:0000313" key="4">
    <source>
        <dbReference type="Proteomes" id="UP001151760"/>
    </source>
</evidence>
<dbReference type="EMBL" id="BQNB010015136">
    <property type="protein sequence ID" value="GJT36432.1"/>
    <property type="molecule type" value="Genomic_DNA"/>
</dbReference>
<dbReference type="SUPFAM" id="SSF53098">
    <property type="entry name" value="Ribonuclease H-like"/>
    <property type="match status" value="1"/>
</dbReference>
<sequence>MLTTPVEKEEHIVYLLPFFKTLKKCTKKSDFHWTTEAEEAFKQMKQLIAELPMLTAPMEKEELIVYLAAAKETVSAVLMTEREAKQMPIYFVSRALRGPELNYTSMEKLVLALVHASKRLKRYFQAHPIIVITDQPIQQILSRPEVAGRLQKWSIELGEYAIHYRPRVSVKGHILADFIVERPEEDSPDTPMEEKEELPEPWILFTDVSSCTDSSGAGLILTNPEGMEFTYALRFRFDAINNEAEYEALIAGLRISEQMGVKNIQANVDSSLVANQVNGTYVAK</sequence>
<dbReference type="SUPFAM" id="SSF56672">
    <property type="entry name" value="DNA/RNA polymerases"/>
    <property type="match status" value="1"/>
</dbReference>
<reference evidence="3" key="2">
    <citation type="submission" date="2022-01" db="EMBL/GenBank/DDBJ databases">
        <authorList>
            <person name="Yamashiro T."/>
            <person name="Shiraishi A."/>
            <person name="Satake H."/>
            <person name="Nakayama K."/>
        </authorList>
    </citation>
    <scope>NUCLEOTIDE SEQUENCE</scope>
</reference>
<keyword evidence="3" id="KW-0695">RNA-directed DNA polymerase</keyword>
<dbReference type="InterPro" id="IPR036397">
    <property type="entry name" value="RNaseH_sf"/>
</dbReference>
<name>A0ABQ5DBS5_9ASTR</name>
<feature type="domain" description="Reverse transcriptase/retrotransposon-derived protein RNase H-like" evidence="2">
    <location>
        <begin position="33"/>
        <end position="131"/>
    </location>
</feature>
<accession>A0ABQ5DBS5</accession>
<dbReference type="GO" id="GO:0003964">
    <property type="term" value="F:RNA-directed DNA polymerase activity"/>
    <property type="evidence" value="ECO:0007669"/>
    <property type="project" value="UniProtKB-KW"/>
</dbReference>
<dbReference type="Proteomes" id="UP001151760">
    <property type="component" value="Unassembled WGS sequence"/>
</dbReference>
<feature type="domain" description="RNase H type-1" evidence="1">
    <location>
        <begin position="210"/>
        <end position="279"/>
    </location>
</feature>
<keyword evidence="3" id="KW-0808">Transferase</keyword>
<dbReference type="InterPro" id="IPR012337">
    <property type="entry name" value="RNaseH-like_sf"/>
</dbReference>
<evidence type="ECO:0000259" key="2">
    <source>
        <dbReference type="Pfam" id="PF17919"/>
    </source>
</evidence>
<proteinExistence type="predicted"/>
<dbReference type="Gene3D" id="3.30.70.270">
    <property type="match status" value="1"/>
</dbReference>
<comment type="caution">
    <text evidence="3">The sequence shown here is derived from an EMBL/GenBank/DDBJ whole genome shotgun (WGS) entry which is preliminary data.</text>
</comment>
<protein>
    <submittedName>
        <fullName evidence="3">Reverse transcriptase domain-containing protein</fullName>
    </submittedName>
</protein>
<evidence type="ECO:0000259" key="1">
    <source>
        <dbReference type="Pfam" id="PF13456"/>
    </source>
</evidence>
<gene>
    <name evidence="3" type="ORF">Tco_0926851</name>
</gene>
<dbReference type="InterPro" id="IPR002156">
    <property type="entry name" value="RNaseH_domain"/>
</dbReference>